<dbReference type="AlphaFoldDB" id="A0A4S8QZ47"/>
<feature type="transmembrane region" description="Helical" evidence="6">
    <location>
        <begin position="12"/>
        <end position="33"/>
    </location>
</feature>
<reference evidence="8 9" key="1">
    <citation type="submission" date="2017-12" db="EMBL/GenBank/DDBJ databases">
        <title>Comparative genomics of Botrytis spp.</title>
        <authorList>
            <person name="Valero-Jimenez C.A."/>
            <person name="Tapia P."/>
            <person name="Veloso J."/>
            <person name="Silva-Moreno E."/>
            <person name="Staats M."/>
            <person name="Valdes J.H."/>
            <person name="Van Kan J.A.L."/>
        </authorList>
    </citation>
    <scope>NUCLEOTIDE SEQUENCE [LARGE SCALE GENOMIC DNA]</scope>
    <source>
        <strain evidence="8 9">MUCL435</strain>
    </source>
</reference>
<sequence length="380" mass="42387">MTWVPKETPGEQYALSISLSIIATIFVCLRFYVRRMAKNELLWDDWLILVALVGTYATGLFIILGTALGNQGRHMEFSTEGFPITTPQYIWFLKMLWAGQLSQIIAVGPAKLAVLLFYRRIFVGKAFNIVTWTLIALVAMWSVGYFFANLLECLPISQSWASAPGQGNPACIDALPMYFSQVYSDVALDCMIIVVPIPFVWKLRLPFKQKVAVTSIFLLGTVTIAASCAKAIIFNLVGHEIQQTPDVSYFLTPIIYWPMIEASLQIVAATLPLLRPLFQPRHNLLSAPTGFGHSAFSSVHRYLRSRSERSARSEHSGSSETDFEAAYPVDVGSHTGVDSKPGFLTNNVELSRMENGGKLNVPRGTIHVKKEYDVREVRSQ</sequence>
<evidence type="ECO:0000313" key="9">
    <source>
        <dbReference type="Proteomes" id="UP000308671"/>
    </source>
</evidence>
<evidence type="ECO:0000256" key="1">
    <source>
        <dbReference type="ARBA" id="ARBA00004141"/>
    </source>
</evidence>
<dbReference type="Pfam" id="PF20684">
    <property type="entry name" value="Fung_rhodopsin"/>
    <property type="match status" value="1"/>
</dbReference>
<comment type="subcellular location">
    <subcellularLocation>
        <location evidence="1">Membrane</location>
        <topology evidence="1">Multi-pass membrane protein</topology>
    </subcellularLocation>
</comment>
<evidence type="ECO:0000256" key="6">
    <source>
        <dbReference type="SAM" id="Phobius"/>
    </source>
</evidence>
<keyword evidence="2 6" id="KW-0812">Transmembrane</keyword>
<keyword evidence="3 6" id="KW-1133">Transmembrane helix</keyword>
<evidence type="ECO:0000256" key="4">
    <source>
        <dbReference type="ARBA" id="ARBA00023136"/>
    </source>
</evidence>
<feature type="transmembrane region" description="Helical" evidence="6">
    <location>
        <begin position="45"/>
        <end position="69"/>
    </location>
</feature>
<proteinExistence type="inferred from homology"/>
<feature type="transmembrane region" description="Helical" evidence="6">
    <location>
        <begin position="129"/>
        <end position="148"/>
    </location>
</feature>
<accession>A0A4S8QZ47</accession>
<name>A0A4S8QZ47_9HELO</name>
<comment type="similarity">
    <text evidence="5">Belongs to the SAT4 family.</text>
</comment>
<evidence type="ECO:0000313" key="8">
    <source>
        <dbReference type="EMBL" id="THV50727.1"/>
    </source>
</evidence>
<protein>
    <recommendedName>
        <fullName evidence="7">Rhodopsin domain-containing protein</fullName>
    </recommendedName>
</protein>
<dbReference type="PANTHER" id="PTHR33048">
    <property type="entry name" value="PTH11-LIKE INTEGRAL MEMBRANE PROTEIN (AFU_ORTHOLOGUE AFUA_5G11245)"/>
    <property type="match status" value="1"/>
</dbReference>
<dbReference type="EMBL" id="PQXL01000138">
    <property type="protein sequence ID" value="THV50727.1"/>
    <property type="molecule type" value="Genomic_DNA"/>
</dbReference>
<feature type="transmembrane region" description="Helical" evidence="6">
    <location>
        <begin position="254"/>
        <end position="274"/>
    </location>
</feature>
<dbReference type="InterPro" id="IPR052337">
    <property type="entry name" value="SAT4-like"/>
</dbReference>
<dbReference type="GO" id="GO:0016020">
    <property type="term" value="C:membrane"/>
    <property type="evidence" value="ECO:0007669"/>
    <property type="project" value="UniProtKB-SubCell"/>
</dbReference>
<evidence type="ECO:0000256" key="5">
    <source>
        <dbReference type="ARBA" id="ARBA00038359"/>
    </source>
</evidence>
<dbReference type="Proteomes" id="UP000308671">
    <property type="component" value="Unassembled WGS sequence"/>
</dbReference>
<feature type="domain" description="Rhodopsin" evidence="7">
    <location>
        <begin position="29"/>
        <end position="279"/>
    </location>
</feature>
<evidence type="ECO:0000256" key="2">
    <source>
        <dbReference type="ARBA" id="ARBA00022692"/>
    </source>
</evidence>
<dbReference type="PANTHER" id="PTHR33048:SF134">
    <property type="entry name" value="INTEGRAL MEMBRANE PROTEIN"/>
    <property type="match status" value="1"/>
</dbReference>
<gene>
    <name evidence="8" type="ORF">BGAL_0138g00050</name>
</gene>
<feature type="transmembrane region" description="Helical" evidence="6">
    <location>
        <begin position="89"/>
        <end position="117"/>
    </location>
</feature>
<dbReference type="InterPro" id="IPR049326">
    <property type="entry name" value="Rhodopsin_dom_fungi"/>
</dbReference>
<comment type="caution">
    <text evidence="8">The sequence shown here is derived from an EMBL/GenBank/DDBJ whole genome shotgun (WGS) entry which is preliminary data.</text>
</comment>
<keyword evidence="4 6" id="KW-0472">Membrane</keyword>
<organism evidence="8 9">
    <name type="scientific">Botrytis galanthina</name>
    <dbReference type="NCBI Taxonomy" id="278940"/>
    <lineage>
        <taxon>Eukaryota</taxon>
        <taxon>Fungi</taxon>
        <taxon>Dikarya</taxon>
        <taxon>Ascomycota</taxon>
        <taxon>Pezizomycotina</taxon>
        <taxon>Leotiomycetes</taxon>
        <taxon>Helotiales</taxon>
        <taxon>Sclerotiniaceae</taxon>
        <taxon>Botrytis</taxon>
    </lineage>
</organism>
<feature type="transmembrane region" description="Helical" evidence="6">
    <location>
        <begin position="213"/>
        <end position="234"/>
    </location>
</feature>
<evidence type="ECO:0000256" key="3">
    <source>
        <dbReference type="ARBA" id="ARBA00022989"/>
    </source>
</evidence>
<evidence type="ECO:0000259" key="7">
    <source>
        <dbReference type="Pfam" id="PF20684"/>
    </source>
</evidence>
<dbReference type="OrthoDB" id="5391602at2759"/>
<keyword evidence="9" id="KW-1185">Reference proteome</keyword>